<feature type="chain" id="PRO_5023883903" evidence="1">
    <location>
        <begin position="16"/>
        <end position="192"/>
    </location>
</feature>
<organism evidence="2 3">
    <name type="scientific">Eragrostis curvula</name>
    <name type="common">weeping love grass</name>
    <dbReference type="NCBI Taxonomy" id="38414"/>
    <lineage>
        <taxon>Eukaryota</taxon>
        <taxon>Viridiplantae</taxon>
        <taxon>Streptophyta</taxon>
        <taxon>Embryophyta</taxon>
        <taxon>Tracheophyta</taxon>
        <taxon>Spermatophyta</taxon>
        <taxon>Magnoliopsida</taxon>
        <taxon>Liliopsida</taxon>
        <taxon>Poales</taxon>
        <taxon>Poaceae</taxon>
        <taxon>PACMAD clade</taxon>
        <taxon>Chloridoideae</taxon>
        <taxon>Eragrostideae</taxon>
        <taxon>Eragrostidinae</taxon>
        <taxon>Eragrostis</taxon>
    </lineage>
</organism>
<feature type="signal peptide" evidence="1">
    <location>
        <begin position="1"/>
        <end position="15"/>
    </location>
</feature>
<keyword evidence="3" id="KW-1185">Reference proteome</keyword>
<proteinExistence type="predicted"/>
<evidence type="ECO:0000313" key="2">
    <source>
        <dbReference type="EMBL" id="TVU04424.1"/>
    </source>
</evidence>
<feature type="non-terminal residue" evidence="2">
    <location>
        <position position="1"/>
    </location>
</feature>
<dbReference type="Proteomes" id="UP000324897">
    <property type="component" value="Unassembled WGS sequence"/>
</dbReference>
<dbReference type="Gramene" id="TVU04424">
    <property type="protein sequence ID" value="TVU04424"/>
    <property type="gene ID" value="EJB05_49997"/>
</dbReference>
<dbReference type="AlphaFoldDB" id="A0A5J9SZI6"/>
<protein>
    <submittedName>
        <fullName evidence="2">Uncharacterized protein</fullName>
    </submittedName>
</protein>
<keyword evidence="1" id="KW-0732">Signal</keyword>
<evidence type="ECO:0000256" key="1">
    <source>
        <dbReference type="SAM" id="SignalP"/>
    </source>
</evidence>
<evidence type="ECO:0000313" key="3">
    <source>
        <dbReference type="Proteomes" id="UP000324897"/>
    </source>
</evidence>
<name>A0A5J9SZI6_9POAL</name>
<sequence>MEMAVLFLVRCVVHGGSLVLPILTRRARLPQASAARGGVTASAGVLMSAQGRRLWAYGSSTHGPVEVTLVVPFFSSISFSSSACQGAFAMSLTAIRGVVSSLSIALYRALFSKKFEKMPTKDITSVLLSDGQASATDLCFGGDSARLKGYILDGEQTDIEHCEESLTCFCRRHARKVISLMGSSQATIYVMI</sequence>
<gene>
    <name evidence="2" type="ORF">EJB05_49997</name>
</gene>
<reference evidence="2 3" key="1">
    <citation type="journal article" date="2019" name="Sci. Rep.">
        <title>A high-quality genome of Eragrostis curvula grass provides insights into Poaceae evolution and supports new strategies to enhance forage quality.</title>
        <authorList>
            <person name="Carballo J."/>
            <person name="Santos B.A.C.M."/>
            <person name="Zappacosta D."/>
            <person name="Garbus I."/>
            <person name="Selva J.P."/>
            <person name="Gallo C.A."/>
            <person name="Diaz A."/>
            <person name="Albertini E."/>
            <person name="Caccamo M."/>
            <person name="Echenique V."/>
        </authorList>
    </citation>
    <scope>NUCLEOTIDE SEQUENCE [LARGE SCALE GENOMIC DNA]</scope>
    <source>
        <strain evidence="3">cv. Victoria</strain>
        <tissue evidence="2">Leaf</tissue>
    </source>
</reference>
<accession>A0A5J9SZI6</accession>
<dbReference type="EMBL" id="RWGY01000056">
    <property type="protein sequence ID" value="TVU04424.1"/>
    <property type="molecule type" value="Genomic_DNA"/>
</dbReference>
<comment type="caution">
    <text evidence="2">The sequence shown here is derived from an EMBL/GenBank/DDBJ whole genome shotgun (WGS) entry which is preliminary data.</text>
</comment>